<dbReference type="Gene3D" id="1.25.10.10">
    <property type="entry name" value="Leucine-rich Repeat Variant"/>
    <property type="match status" value="1"/>
</dbReference>
<sequence>MSAVEAATFAIVLCPLFLVYMFGLYISAGLSLWRLKQHDYGNTNGDATKANLKPALDLLYSLALAQGVLFGYRFICYSWKRDFAKDVVSEYLFDELAATSVYKYVHDTRIGCEKNPSFAKERNFITYAVDLLQSEGSPENYLNGIRIMDTLIGAPRRKGIVLSKQFKCIDCKWYSFSWEDVQSFIQQNIMIRGLLIHSSSSSHILHKLLLSLDSTSPYDTEIRGRAARIVAHLADGIHLEQFPRGIHCIASLLNTCEEQPLLEPFERDWLLRTFGKSKIHESAHLFILPPSDLEEDCIKKKNKREKEDGDSELVTQGLRILKKLAANEENCRIISNTQGLLSKIMAPVTSDLLHQFDHGAWSDVVRESLRVMRQLVNATGETGTMLLEIISGNKEAMATVERILRCDFCKNSYPQLHKQAIRILIEMDASSTMSTGCRESIVKTLVGIFIDEGNVSGLRQFAGEKLATLCLQSRTSAKIVLQAHDDVIGNLTNILGQVKSKSSIPAAKYTGNFFFFGELADRGNKYRISASNRIHNNHRIIAAQVLEGICIHHSNDNDECLKEVMVDVMHKITKSVNSQCNPWRLKL</sequence>
<name>A0A0D9Y040_9ORYZ</name>
<dbReference type="Gramene" id="LPERR12G12290.1">
    <property type="protein sequence ID" value="LPERR12G12290.1"/>
    <property type="gene ID" value="LPERR12G12290"/>
</dbReference>
<keyword evidence="1" id="KW-0472">Membrane</keyword>
<organism evidence="2 3">
    <name type="scientific">Leersia perrieri</name>
    <dbReference type="NCBI Taxonomy" id="77586"/>
    <lineage>
        <taxon>Eukaryota</taxon>
        <taxon>Viridiplantae</taxon>
        <taxon>Streptophyta</taxon>
        <taxon>Embryophyta</taxon>
        <taxon>Tracheophyta</taxon>
        <taxon>Spermatophyta</taxon>
        <taxon>Magnoliopsida</taxon>
        <taxon>Liliopsida</taxon>
        <taxon>Poales</taxon>
        <taxon>Poaceae</taxon>
        <taxon>BOP clade</taxon>
        <taxon>Oryzoideae</taxon>
        <taxon>Oryzeae</taxon>
        <taxon>Oryzinae</taxon>
        <taxon>Leersia</taxon>
    </lineage>
</organism>
<feature type="transmembrane region" description="Helical" evidence="1">
    <location>
        <begin position="6"/>
        <end position="33"/>
    </location>
</feature>
<protein>
    <submittedName>
        <fullName evidence="2">Uncharacterized protein</fullName>
    </submittedName>
</protein>
<reference evidence="2 3" key="1">
    <citation type="submission" date="2012-08" db="EMBL/GenBank/DDBJ databases">
        <title>Oryza genome evolution.</title>
        <authorList>
            <person name="Wing R.A."/>
        </authorList>
    </citation>
    <scope>NUCLEOTIDE SEQUENCE</scope>
</reference>
<dbReference type="Proteomes" id="UP000032180">
    <property type="component" value="Chromosome 12"/>
</dbReference>
<keyword evidence="1" id="KW-1133">Transmembrane helix</keyword>
<dbReference type="InterPro" id="IPR011989">
    <property type="entry name" value="ARM-like"/>
</dbReference>
<dbReference type="PANTHER" id="PTHR33115">
    <property type="entry name" value="ARM REPEAT SUPERFAMILY PROTEIN"/>
    <property type="match status" value="1"/>
</dbReference>
<accession>A0A0D9Y040</accession>
<evidence type="ECO:0000256" key="1">
    <source>
        <dbReference type="SAM" id="Phobius"/>
    </source>
</evidence>
<evidence type="ECO:0000313" key="2">
    <source>
        <dbReference type="EnsemblPlants" id="LPERR12G12290.1"/>
    </source>
</evidence>
<dbReference type="PANTHER" id="PTHR33115:SF22">
    <property type="entry name" value="OS12G0449900 PROTEIN"/>
    <property type="match status" value="1"/>
</dbReference>
<keyword evidence="1" id="KW-0812">Transmembrane</keyword>
<dbReference type="SUPFAM" id="SSF48371">
    <property type="entry name" value="ARM repeat"/>
    <property type="match status" value="1"/>
</dbReference>
<dbReference type="STRING" id="77586.A0A0D9Y040"/>
<proteinExistence type="predicted"/>
<dbReference type="InterPro" id="IPR016024">
    <property type="entry name" value="ARM-type_fold"/>
</dbReference>
<reference evidence="3" key="2">
    <citation type="submission" date="2013-12" db="EMBL/GenBank/DDBJ databases">
        <authorList>
            <person name="Yu Y."/>
            <person name="Lee S."/>
            <person name="de Baynast K."/>
            <person name="Wissotski M."/>
            <person name="Liu L."/>
            <person name="Talag J."/>
            <person name="Goicoechea J."/>
            <person name="Angelova A."/>
            <person name="Jetty R."/>
            <person name="Kudrna D."/>
            <person name="Golser W."/>
            <person name="Rivera L."/>
            <person name="Zhang J."/>
            <person name="Wing R."/>
        </authorList>
    </citation>
    <scope>NUCLEOTIDE SEQUENCE</scope>
</reference>
<dbReference type="EnsemblPlants" id="LPERR12G12290.1">
    <property type="protein sequence ID" value="LPERR12G12290.1"/>
    <property type="gene ID" value="LPERR12G12290"/>
</dbReference>
<evidence type="ECO:0000313" key="3">
    <source>
        <dbReference type="Proteomes" id="UP000032180"/>
    </source>
</evidence>
<reference evidence="2" key="3">
    <citation type="submission" date="2015-04" db="UniProtKB">
        <authorList>
            <consortium name="EnsemblPlants"/>
        </authorList>
    </citation>
    <scope>IDENTIFICATION</scope>
</reference>
<dbReference type="AlphaFoldDB" id="A0A0D9Y040"/>
<keyword evidence="3" id="KW-1185">Reference proteome</keyword>
<dbReference type="HOGENOM" id="CLU_009953_0_2_1"/>